<evidence type="ECO:0000313" key="9">
    <source>
        <dbReference type="Proteomes" id="UP001595937"/>
    </source>
</evidence>
<accession>A0ABW0FKG3</accession>
<evidence type="ECO:0000256" key="1">
    <source>
        <dbReference type="ARBA" id="ARBA00022475"/>
    </source>
</evidence>
<protein>
    <submittedName>
        <fullName evidence="8">Lipopolysaccharide assembly LapA domain-containing protein</fullName>
    </submittedName>
</protein>
<proteinExistence type="predicted"/>
<dbReference type="Pfam" id="PF06305">
    <property type="entry name" value="LapA_dom"/>
    <property type="match status" value="1"/>
</dbReference>
<feature type="transmembrane region" description="Helical" evidence="6">
    <location>
        <begin position="99"/>
        <end position="120"/>
    </location>
</feature>
<dbReference type="EMBL" id="JBHSLN010000083">
    <property type="protein sequence ID" value="MFC5298870.1"/>
    <property type="molecule type" value="Genomic_DNA"/>
</dbReference>
<evidence type="ECO:0000256" key="5">
    <source>
        <dbReference type="SAM" id="MobiDB-lite"/>
    </source>
</evidence>
<reference evidence="9" key="1">
    <citation type="journal article" date="2019" name="Int. J. Syst. Evol. Microbiol.">
        <title>The Global Catalogue of Microorganisms (GCM) 10K type strain sequencing project: providing services to taxonomists for standard genome sequencing and annotation.</title>
        <authorList>
            <consortium name="The Broad Institute Genomics Platform"/>
            <consortium name="The Broad Institute Genome Sequencing Center for Infectious Disease"/>
            <person name="Wu L."/>
            <person name="Ma J."/>
        </authorList>
    </citation>
    <scope>NUCLEOTIDE SEQUENCE [LARGE SCALE GENOMIC DNA]</scope>
    <source>
        <strain evidence="9">CGMCC 1.16455</strain>
    </source>
</reference>
<evidence type="ECO:0000256" key="2">
    <source>
        <dbReference type="ARBA" id="ARBA00022692"/>
    </source>
</evidence>
<feature type="compositionally biased region" description="Basic and acidic residues" evidence="5">
    <location>
        <begin position="11"/>
        <end position="21"/>
    </location>
</feature>
<keyword evidence="9" id="KW-1185">Reference proteome</keyword>
<evidence type="ECO:0000259" key="7">
    <source>
        <dbReference type="Pfam" id="PF06305"/>
    </source>
</evidence>
<dbReference type="InterPro" id="IPR010445">
    <property type="entry name" value="LapA_dom"/>
</dbReference>
<keyword evidence="1" id="KW-1003">Cell membrane</keyword>
<evidence type="ECO:0000256" key="3">
    <source>
        <dbReference type="ARBA" id="ARBA00022989"/>
    </source>
</evidence>
<feature type="compositionally biased region" description="Basic and acidic residues" evidence="5">
    <location>
        <begin position="52"/>
        <end position="62"/>
    </location>
</feature>
<feature type="compositionally biased region" description="Polar residues" evidence="5">
    <location>
        <begin position="63"/>
        <end position="72"/>
    </location>
</feature>
<dbReference type="Proteomes" id="UP001595937">
    <property type="component" value="Unassembled WGS sequence"/>
</dbReference>
<feature type="transmembrane region" description="Helical" evidence="6">
    <location>
        <begin position="140"/>
        <end position="163"/>
    </location>
</feature>
<feature type="domain" description="Lipopolysaccharide assembly protein A" evidence="7">
    <location>
        <begin position="121"/>
        <end position="182"/>
    </location>
</feature>
<evidence type="ECO:0000313" key="8">
    <source>
        <dbReference type="EMBL" id="MFC5298870.1"/>
    </source>
</evidence>
<comment type="caution">
    <text evidence="8">The sequence shown here is derived from an EMBL/GenBank/DDBJ whole genome shotgun (WGS) entry which is preliminary data.</text>
</comment>
<keyword evidence="4 6" id="KW-0472">Membrane</keyword>
<feature type="region of interest" description="Disordered" evidence="5">
    <location>
        <begin position="1"/>
        <end position="95"/>
    </location>
</feature>
<dbReference type="RefSeq" id="WP_343923847.1">
    <property type="nucleotide sequence ID" value="NZ_BAAAIR010000035.1"/>
</dbReference>
<evidence type="ECO:0000256" key="6">
    <source>
        <dbReference type="SAM" id="Phobius"/>
    </source>
</evidence>
<feature type="compositionally biased region" description="Basic and acidic residues" evidence="5">
    <location>
        <begin position="31"/>
        <end position="43"/>
    </location>
</feature>
<dbReference type="GeneID" id="303297270"/>
<organism evidence="8 9">
    <name type="scientific">Brachybacterium tyrofermentans</name>
    <dbReference type="NCBI Taxonomy" id="47848"/>
    <lineage>
        <taxon>Bacteria</taxon>
        <taxon>Bacillati</taxon>
        <taxon>Actinomycetota</taxon>
        <taxon>Actinomycetes</taxon>
        <taxon>Micrococcales</taxon>
        <taxon>Dermabacteraceae</taxon>
        <taxon>Brachybacterium</taxon>
    </lineage>
</organism>
<gene>
    <name evidence="8" type="ORF">ACFPK8_15265</name>
</gene>
<keyword evidence="2 6" id="KW-0812">Transmembrane</keyword>
<keyword evidence="3 6" id="KW-1133">Transmembrane helix</keyword>
<name>A0ABW0FKG3_9MICO</name>
<evidence type="ECO:0000256" key="4">
    <source>
        <dbReference type="ARBA" id="ARBA00023136"/>
    </source>
</evidence>
<sequence>MSTGPENTGHPLDREPVDRAPEAAQPAAADRAPEDPAAGRRAADPAGGVTDPVRDAPRESTGRRASQTPTERTSADRTPAERTLAEEPLEAPRSGGKTAGLWISLILGAIVLVLLLIFVIQNSQSASFEYFNATFDLPLGVAMLLAAIAGALVMALVGSVRMFQMSWTIRKMRKQQEKIQRAVR</sequence>
<feature type="compositionally biased region" description="Basic and acidic residues" evidence="5">
    <location>
        <begin position="73"/>
        <end position="85"/>
    </location>
</feature>